<feature type="region of interest" description="Disordered" evidence="1">
    <location>
        <begin position="89"/>
        <end position="119"/>
    </location>
</feature>
<organism evidence="2 3">
    <name type="scientific">Rhodoplanes roseus</name>
    <dbReference type="NCBI Taxonomy" id="29409"/>
    <lineage>
        <taxon>Bacteria</taxon>
        <taxon>Pseudomonadati</taxon>
        <taxon>Pseudomonadota</taxon>
        <taxon>Alphaproteobacteria</taxon>
        <taxon>Hyphomicrobiales</taxon>
        <taxon>Nitrobacteraceae</taxon>
        <taxon>Rhodoplanes</taxon>
    </lineage>
</organism>
<evidence type="ECO:0000256" key="1">
    <source>
        <dbReference type="SAM" id="MobiDB-lite"/>
    </source>
</evidence>
<proteinExistence type="predicted"/>
<gene>
    <name evidence="2" type="ORF">CH341_16975</name>
</gene>
<dbReference type="OrthoDB" id="9803476at2"/>
<evidence type="ECO:0000313" key="3">
    <source>
        <dbReference type="Proteomes" id="UP000249130"/>
    </source>
</evidence>
<sequence length="119" mass="12966">MSMPHKMLPPPGHQLLASVVEGGRAHFLVLVPSTEPGALLIRLLTVDAKGRRKLHVVQEPVLRDEVVQVVDTIADADWDEAECFVTAREPEDTASWQKASSDADALAEASSASRPRTHH</sequence>
<dbReference type="Proteomes" id="UP000249130">
    <property type="component" value="Unassembled WGS sequence"/>
</dbReference>
<dbReference type="AlphaFoldDB" id="A0A327KXW8"/>
<protein>
    <submittedName>
        <fullName evidence="2">Uncharacterized protein</fullName>
    </submittedName>
</protein>
<evidence type="ECO:0000313" key="2">
    <source>
        <dbReference type="EMBL" id="RAI42927.1"/>
    </source>
</evidence>
<keyword evidence="3" id="KW-1185">Reference proteome</keyword>
<reference evidence="2 3" key="1">
    <citation type="submission" date="2017-07" db="EMBL/GenBank/DDBJ databases">
        <title>Draft Genome Sequences of Select Purple Nonsulfur Bacteria.</title>
        <authorList>
            <person name="Lasarre B."/>
            <person name="Mckinlay J.B."/>
        </authorList>
    </citation>
    <scope>NUCLEOTIDE SEQUENCE [LARGE SCALE GENOMIC DNA]</scope>
    <source>
        <strain evidence="2 3">DSM 5909</strain>
    </source>
</reference>
<accession>A0A327KXW8</accession>
<dbReference type="EMBL" id="NPEX01000117">
    <property type="protein sequence ID" value="RAI42927.1"/>
    <property type="molecule type" value="Genomic_DNA"/>
</dbReference>
<feature type="compositionally biased region" description="Low complexity" evidence="1">
    <location>
        <begin position="99"/>
        <end position="113"/>
    </location>
</feature>
<dbReference type="RefSeq" id="WP_111420206.1">
    <property type="nucleotide sequence ID" value="NZ_NPEX01000117.1"/>
</dbReference>
<comment type="caution">
    <text evidence="2">The sequence shown here is derived from an EMBL/GenBank/DDBJ whole genome shotgun (WGS) entry which is preliminary data.</text>
</comment>
<name>A0A327KXW8_9BRAD</name>